<dbReference type="KEGG" id="pfus:ADJ77_03505"/>
<feature type="signal peptide" evidence="2">
    <location>
        <begin position="1"/>
        <end position="25"/>
    </location>
</feature>
<proteinExistence type="predicted"/>
<accession>A0A0K1NII9</accession>
<protein>
    <recommendedName>
        <fullName evidence="3">Endonuclease YhcR N-terminal domain-containing protein</fullName>
    </recommendedName>
</protein>
<dbReference type="InterPro" id="IPR045939">
    <property type="entry name" value="YhcR_N"/>
</dbReference>
<feature type="chain" id="PRO_5044544476" description="Endonuclease YhcR N-terminal domain-containing protein" evidence="2">
    <location>
        <begin position="26"/>
        <end position="162"/>
    </location>
</feature>
<feature type="region of interest" description="Disordered" evidence="1">
    <location>
        <begin position="26"/>
        <end position="45"/>
    </location>
</feature>
<evidence type="ECO:0000259" key="3">
    <source>
        <dbReference type="Pfam" id="PF19886"/>
    </source>
</evidence>
<evidence type="ECO:0000313" key="5">
    <source>
        <dbReference type="EMBL" id="QUB86523.1"/>
    </source>
</evidence>
<keyword evidence="2" id="KW-0732">Signal</keyword>
<gene>
    <name evidence="4" type="ORF">ADJ77_03505</name>
    <name evidence="5" type="ORF">J5A51_10625</name>
</gene>
<keyword evidence="7" id="KW-1185">Reference proteome</keyword>
<name>A0A0K1NII9_9BACT</name>
<dbReference type="RefSeq" id="WP_025078486.1">
    <property type="nucleotide sequence ID" value="NZ_BAKO01000016.1"/>
</dbReference>
<feature type="domain" description="Endonuclease YhcR N-terminal" evidence="3">
    <location>
        <begin position="50"/>
        <end position="152"/>
    </location>
</feature>
<evidence type="ECO:0000313" key="7">
    <source>
        <dbReference type="Proteomes" id="UP000682005"/>
    </source>
</evidence>
<dbReference type="Pfam" id="PF19886">
    <property type="entry name" value="DUF6359"/>
    <property type="match status" value="1"/>
</dbReference>
<sequence>MKFDKLFFMLLAMLCLSGCSKTVLPSDDDQGEETGKHVPSASPDDEQKVYSVEEFLNGEFGNRYVWVHGYIVGACKRSIKQAEWEPPFSYDSAVLLADSPGESDPEQVISVQMVGKQMKEEIALASNPQNYGREIAFYGLKQKYLGIPGMKKHILASEWLDE</sequence>
<evidence type="ECO:0000256" key="2">
    <source>
        <dbReference type="SAM" id="SignalP"/>
    </source>
</evidence>
<dbReference type="EMBL" id="CP072370">
    <property type="protein sequence ID" value="QUB86523.1"/>
    <property type="molecule type" value="Genomic_DNA"/>
</dbReference>
<evidence type="ECO:0000256" key="1">
    <source>
        <dbReference type="SAM" id="MobiDB-lite"/>
    </source>
</evidence>
<dbReference type="Proteomes" id="UP000682005">
    <property type="component" value="Chromosome 1"/>
</dbReference>
<dbReference type="Proteomes" id="UP000060345">
    <property type="component" value="Chromosome 1"/>
</dbReference>
<dbReference type="eggNOG" id="COG4085">
    <property type="taxonomic scope" value="Bacteria"/>
</dbReference>
<reference evidence="5 7" key="2">
    <citation type="submission" date="2021-03" db="EMBL/GenBank/DDBJ databases">
        <title>Human Oral Microbial Genomes.</title>
        <authorList>
            <person name="Johnston C.D."/>
            <person name="Chen T."/>
            <person name="Dewhirst F.E."/>
        </authorList>
    </citation>
    <scope>NUCLEOTIDE SEQUENCE [LARGE SCALE GENOMIC DNA]</scope>
    <source>
        <strain evidence="5 7">W1435</strain>
    </source>
</reference>
<reference evidence="4 6" key="1">
    <citation type="submission" date="2015-07" db="EMBL/GenBank/DDBJ databases">
        <authorList>
            <person name="Noorani M."/>
        </authorList>
    </citation>
    <scope>NUCLEOTIDE SEQUENCE [LARGE SCALE GENOMIC DNA]</scope>
    <source>
        <strain evidence="4 6">W1435</strain>
    </source>
</reference>
<dbReference type="AlphaFoldDB" id="A0A0K1NII9"/>
<dbReference type="OrthoDB" id="1092925at2"/>
<evidence type="ECO:0000313" key="4">
    <source>
        <dbReference type="EMBL" id="AKU68904.1"/>
    </source>
</evidence>
<organism evidence="4 6">
    <name type="scientific">Prevotella fusca JCM 17724</name>
    <dbReference type="NCBI Taxonomy" id="1236517"/>
    <lineage>
        <taxon>Bacteria</taxon>
        <taxon>Pseudomonadati</taxon>
        <taxon>Bacteroidota</taxon>
        <taxon>Bacteroidia</taxon>
        <taxon>Bacteroidales</taxon>
        <taxon>Prevotellaceae</taxon>
        <taxon>Prevotella</taxon>
    </lineage>
</organism>
<evidence type="ECO:0000313" key="6">
    <source>
        <dbReference type="Proteomes" id="UP000060345"/>
    </source>
</evidence>
<dbReference type="STRING" id="1236517.ADJ77_03505"/>
<dbReference type="EMBL" id="CP012074">
    <property type="protein sequence ID" value="AKU68904.1"/>
    <property type="molecule type" value="Genomic_DNA"/>
</dbReference>